<gene>
    <name evidence="6" type="ORF">SAMN05444159_5957</name>
</gene>
<dbReference type="InterPro" id="IPR011251">
    <property type="entry name" value="Luciferase-like_dom"/>
</dbReference>
<dbReference type="RefSeq" id="WP_079545544.1">
    <property type="nucleotide sequence ID" value="NZ_LT670844.1"/>
</dbReference>
<reference evidence="6 7" key="1">
    <citation type="submission" date="2016-11" db="EMBL/GenBank/DDBJ databases">
        <authorList>
            <person name="Jaros S."/>
            <person name="Januszkiewicz K."/>
            <person name="Wedrychowicz H."/>
        </authorList>
    </citation>
    <scope>NUCLEOTIDE SEQUENCE [LARGE SCALE GENOMIC DNA]</scope>
    <source>
        <strain evidence="6 7">GAS499</strain>
    </source>
</reference>
<dbReference type="AlphaFoldDB" id="A0A1M7ATV5"/>
<dbReference type="Proteomes" id="UP000189935">
    <property type="component" value="Chromosome I"/>
</dbReference>
<dbReference type="PANTHER" id="PTHR30137">
    <property type="entry name" value="LUCIFERASE-LIKE MONOOXYGENASE"/>
    <property type="match status" value="1"/>
</dbReference>
<evidence type="ECO:0000259" key="5">
    <source>
        <dbReference type="Pfam" id="PF00296"/>
    </source>
</evidence>
<dbReference type="InterPro" id="IPR036661">
    <property type="entry name" value="Luciferase-like_sf"/>
</dbReference>
<dbReference type="Gene3D" id="3.20.20.30">
    <property type="entry name" value="Luciferase-like domain"/>
    <property type="match status" value="1"/>
</dbReference>
<dbReference type="PANTHER" id="PTHR30137:SF16">
    <property type="entry name" value="BLL0895 PROTEIN"/>
    <property type="match status" value="1"/>
</dbReference>
<accession>A0A1M7ATV5</accession>
<proteinExistence type="inferred from homology"/>
<evidence type="ECO:0000256" key="3">
    <source>
        <dbReference type="ARBA" id="ARBA00023002"/>
    </source>
</evidence>
<organism evidence="6 7">
    <name type="scientific">Bradyrhizobium lablabi</name>
    <dbReference type="NCBI Taxonomy" id="722472"/>
    <lineage>
        <taxon>Bacteria</taxon>
        <taxon>Pseudomonadati</taxon>
        <taxon>Pseudomonadota</taxon>
        <taxon>Alphaproteobacteria</taxon>
        <taxon>Hyphomicrobiales</taxon>
        <taxon>Nitrobacteraceae</taxon>
        <taxon>Bradyrhizobium</taxon>
    </lineage>
</organism>
<name>A0A1M7ATV5_9BRAD</name>
<dbReference type="SUPFAM" id="SSF51679">
    <property type="entry name" value="Bacterial luciferase-like"/>
    <property type="match status" value="1"/>
</dbReference>
<evidence type="ECO:0000256" key="1">
    <source>
        <dbReference type="ARBA" id="ARBA00010426"/>
    </source>
</evidence>
<feature type="domain" description="Luciferase-like" evidence="5">
    <location>
        <begin position="1"/>
        <end position="320"/>
    </location>
</feature>
<dbReference type="GO" id="GO:0004497">
    <property type="term" value="F:monooxygenase activity"/>
    <property type="evidence" value="ECO:0007669"/>
    <property type="project" value="UniProtKB-KW"/>
</dbReference>
<dbReference type="InterPro" id="IPR050766">
    <property type="entry name" value="Bact_Lucif_Oxidored"/>
</dbReference>
<evidence type="ECO:0000313" key="7">
    <source>
        <dbReference type="Proteomes" id="UP000189935"/>
    </source>
</evidence>
<sequence length="374" mass="41684">MNLGFFTMPIHPLDKDWLRSLNEDREAFLLADELGFTEAYVGEHVTDKAENITSCIAFLAWIAAATRQIKLGTGTINMPNTHPATVAASMAMLDHMLDGRLIFGISPGGLLSDAELFGNLDANRNEMFLESINQVLDIWAGEPPYNFQGKYWNISTQKTLIKDIGQGFIAKPLQRPHPPVVVTAVAPFSKGVTEAAARGWEPISANFLMPAWVKSHWPKYVEGCERGGRPADPANWRVAKSVFVAKDAATAKAYATDPEGPYVYYYRSLFTKLKNNGRIELFKTRRDQPDDEVTLEMICDRLIIHGTPDSVADQLLAFQDEVGEFGTLLYAGKDWMDRELGRQSMILMAEKVMPRVNAGTPKRFNVVEQSANPL</sequence>
<comment type="similarity">
    <text evidence="1">Belongs to the bacterial luciferase oxidoreductase family.</text>
</comment>
<keyword evidence="4 6" id="KW-0503">Monooxygenase</keyword>
<dbReference type="GO" id="GO:0016705">
    <property type="term" value="F:oxidoreductase activity, acting on paired donors, with incorporation or reduction of molecular oxygen"/>
    <property type="evidence" value="ECO:0007669"/>
    <property type="project" value="InterPro"/>
</dbReference>
<dbReference type="EMBL" id="LT670844">
    <property type="protein sequence ID" value="SHL46135.1"/>
    <property type="molecule type" value="Genomic_DNA"/>
</dbReference>
<protein>
    <submittedName>
        <fullName evidence="6">Flavin-dependent oxidoreductase, luciferase family (Includes alkanesulfonate monooxygenase SsuD and methylene tetrahydromethanopterin reductase)</fullName>
    </submittedName>
</protein>
<evidence type="ECO:0000256" key="4">
    <source>
        <dbReference type="ARBA" id="ARBA00023033"/>
    </source>
</evidence>
<evidence type="ECO:0000313" key="6">
    <source>
        <dbReference type="EMBL" id="SHL46135.1"/>
    </source>
</evidence>
<evidence type="ECO:0000256" key="2">
    <source>
        <dbReference type="ARBA" id="ARBA00022630"/>
    </source>
</evidence>
<keyword evidence="2" id="KW-0285">Flavoprotein</keyword>
<keyword evidence="3" id="KW-0560">Oxidoreductase</keyword>
<dbReference type="Pfam" id="PF00296">
    <property type="entry name" value="Bac_luciferase"/>
    <property type="match status" value="1"/>
</dbReference>
<dbReference type="GO" id="GO:0005829">
    <property type="term" value="C:cytosol"/>
    <property type="evidence" value="ECO:0007669"/>
    <property type="project" value="TreeGrafter"/>
</dbReference>
<dbReference type="OrthoDB" id="9804736at2"/>